<dbReference type="Pfam" id="PF07884">
    <property type="entry name" value="VKOR"/>
    <property type="match status" value="1"/>
</dbReference>
<keyword evidence="9" id="KW-0676">Redox-active center</keyword>
<evidence type="ECO:0000256" key="2">
    <source>
        <dbReference type="ARBA" id="ARBA00006214"/>
    </source>
</evidence>
<feature type="transmembrane region" description="Helical" evidence="10">
    <location>
        <begin position="235"/>
        <end position="254"/>
    </location>
</feature>
<dbReference type="STRING" id="402734.SAMN05660918_2220"/>
<keyword evidence="5 10" id="KW-1133">Transmembrane helix</keyword>
<keyword evidence="3 10" id="KW-0812">Transmembrane</keyword>
<dbReference type="Gene3D" id="3.40.30.10">
    <property type="entry name" value="Glutaredoxin"/>
    <property type="match status" value="1"/>
</dbReference>
<gene>
    <name evidence="12" type="ORF">SAMN05660918_2220</name>
</gene>
<feature type="transmembrane region" description="Helical" evidence="10">
    <location>
        <begin position="207"/>
        <end position="229"/>
    </location>
</feature>
<dbReference type="GO" id="GO:0016491">
    <property type="term" value="F:oxidoreductase activity"/>
    <property type="evidence" value="ECO:0007669"/>
    <property type="project" value="UniProtKB-KW"/>
</dbReference>
<keyword evidence="4" id="KW-0874">Quinone</keyword>
<feature type="domain" description="Vitamin K epoxide reductase" evidence="11">
    <location>
        <begin position="148"/>
        <end position="283"/>
    </location>
</feature>
<dbReference type="AlphaFoldDB" id="A0A1H6VK89"/>
<evidence type="ECO:0000256" key="5">
    <source>
        <dbReference type="ARBA" id="ARBA00022989"/>
    </source>
</evidence>
<evidence type="ECO:0000256" key="6">
    <source>
        <dbReference type="ARBA" id="ARBA00023002"/>
    </source>
</evidence>
<evidence type="ECO:0000313" key="13">
    <source>
        <dbReference type="Proteomes" id="UP000199702"/>
    </source>
</evidence>
<evidence type="ECO:0000259" key="11">
    <source>
        <dbReference type="SMART" id="SM00756"/>
    </source>
</evidence>
<evidence type="ECO:0000256" key="1">
    <source>
        <dbReference type="ARBA" id="ARBA00004141"/>
    </source>
</evidence>
<accession>A0A1H6VK89</accession>
<comment type="subcellular location">
    <subcellularLocation>
        <location evidence="1">Membrane</location>
        <topology evidence="1">Multi-pass membrane protein</topology>
    </subcellularLocation>
</comment>
<keyword evidence="6" id="KW-0560">Oxidoreductase</keyword>
<dbReference type="GO" id="GO:0048038">
    <property type="term" value="F:quinone binding"/>
    <property type="evidence" value="ECO:0007669"/>
    <property type="project" value="UniProtKB-KW"/>
</dbReference>
<dbReference type="Gene3D" id="1.20.1440.130">
    <property type="entry name" value="VKOR domain"/>
    <property type="match status" value="1"/>
</dbReference>
<dbReference type="InterPro" id="IPR012932">
    <property type="entry name" value="VKOR"/>
</dbReference>
<protein>
    <submittedName>
        <fullName evidence="12">Thioredoxin</fullName>
    </submittedName>
</protein>
<dbReference type="CDD" id="cd12921">
    <property type="entry name" value="VKOR_4"/>
    <property type="match status" value="1"/>
</dbReference>
<evidence type="ECO:0000256" key="4">
    <source>
        <dbReference type="ARBA" id="ARBA00022719"/>
    </source>
</evidence>
<proteinExistence type="inferred from homology"/>
<evidence type="ECO:0000256" key="3">
    <source>
        <dbReference type="ARBA" id="ARBA00022692"/>
    </source>
</evidence>
<dbReference type="GO" id="GO:0016020">
    <property type="term" value="C:membrane"/>
    <property type="evidence" value="ECO:0007669"/>
    <property type="project" value="UniProtKB-SubCell"/>
</dbReference>
<organism evidence="12 13">
    <name type="scientific">Flavobacterium terrigena</name>
    <dbReference type="NCBI Taxonomy" id="402734"/>
    <lineage>
        <taxon>Bacteria</taxon>
        <taxon>Pseudomonadati</taxon>
        <taxon>Bacteroidota</taxon>
        <taxon>Flavobacteriia</taxon>
        <taxon>Flavobacteriales</taxon>
        <taxon>Flavobacteriaceae</taxon>
        <taxon>Flavobacterium</taxon>
    </lineage>
</organism>
<dbReference type="EMBL" id="FNYA01000005">
    <property type="protein sequence ID" value="SEJ03394.1"/>
    <property type="molecule type" value="Genomic_DNA"/>
</dbReference>
<dbReference type="SUPFAM" id="SSF52833">
    <property type="entry name" value="Thioredoxin-like"/>
    <property type="match status" value="1"/>
</dbReference>
<keyword evidence="7 10" id="KW-0472">Membrane</keyword>
<keyword evidence="13" id="KW-1185">Reference proteome</keyword>
<evidence type="ECO:0000256" key="9">
    <source>
        <dbReference type="ARBA" id="ARBA00023284"/>
    </source>
</evidence>
<name>A0A1H6VK89_9FLAO</name>
<evidence type="ECO:0000256" key="7">
    <source>
        <dbReference type="ARBA" id="ARBA00023136"/>
    </source>
</evidence>
<sequence length="520" mass="60115">MVNLLKKYLHKNGYYNQKDQFDDLFLSHPNYPSIFAITDTLDVLSIENIALKVPKEQFIDLPENFLAIYNGHIVLATKTSQSVTIETAEAKKQKLTFNEFLTGWNEVVIAIEPNANPVLKKERKNKSGLLYALPFLALIASSAAFQNYNINSIALLVTSIIGLVLSVFIVQEKLGVKNELASKFCNINPNASCDSVINSKKSEINKWIGFSDLTLLFFSISVVSILIQPEFSNRIIGFISLLAIPAIVYSIWLQTFELKKWCVLCLAVSFVIIAQSLVFSFGNVTWFDYSISHYYTFIVSTILLSSLWFSIKPIIENKVKFEKETNRLMRFKRNFNLFQFLSNEIEEYDDFEKLKGITFGNENAATQITLILSPSCGHCHTAFEDAYKLFQNYSEKIYLNILFNINPENQDNPYKTVLENLLAINEQDPKKAQYAIIDWHINQLKLEDWKQKWTVESPHLIVNKELQNQYYWCLKNDFNYTPVKIINGNLFPDEYEIKELKYFINDFNEEMEDEKSLQAV</sequence>
<evidence type="ECO:0000256" key="8">
    <source>
        <dbReference type="ARBA" id="ARBA00023157"/>
    </source>
</evidence>
<feature type="transmembrane region" description="Helical" evidence="10">
    <location>
        <begin position="152"/>
        <end position="170"/>
    </location>
</feature>
<feature type="transmembrane region" description="Helical" evidence="10">
    <location>
        <begin position="261"/>
        <end position="282"/>
    </location>
</feature>
<dbReference type="Proteomes" id="UP000199702">
    <property type="component" value="Unassembled WGS sequence"/>
</dbReference>
<comment type="similarity">
    <text evidence="2">Belongs to the VKOR family.</text>
</comment>
<evidence type="ECO:0000256" key="10">
    <source>
        <dbReference type="SAM" id="Phobius"/>
    </source>
</evidence>
<dbReference type="SMART" id="SM00756">
    <property type="entry name" value="VKc"/>
    <property type="match status" value="1"/>
</dbReference>
<dbReference type="InterPro" id="IPR036249">
    <property type="entry name" value="Thioredoxin-like_sf"/>
</dbReference>
<dbReference type="InterPro" id="IPR038354">
    <property type="entry name" value="VKOR_sf"/>
</dbReference>
<evidence type="ECO:0000313" key="12">
    <source>
        <dbReference type="EMBL" id="SEJ03394.1"/>
    </source>
</evidence>
<feature type="transmembrane region" description="Helical" evidence="10">
    <location>
        <begin position="294"/>
        <end position="311"/>
    </location>
</feature>
<feature type="transmembrane region" description="Helical" evidence="10">
    <location>
        <begin position="128"/>
        <end position="146"/>
    </location>
</feature>
<dbReference type="OrthoDB" id="1100563at2"/>
<dbReference type="RefSeq" id="WP_091313147.1">
    <property type="nucleotide sequence ID" value="NZ_CBCSJU010000006.1"/>
</dbReference>
<keyword evidence="8" id="KW-1015">Disulfide bond</keyword>
<reference evidence="13" key="1">
    <citation type="submission" date="2016-10" db="EMBL/GenBank/DDBJ databases">
        <authorList>
            <person name="Varghese N."/>
            <person name="Submissions S."/>
        </authorList>
    </citation>
    <scope>NUCLEOTIDE SEQUENCE [LARGE SCALE GENOMIC DNA]</scope>
    <source>
        <strain evidence="13">DSM 17934</strain>
    </source>
</reference>